<dbReference type="RefSeq" id="WP_096636118.1">
    <property type="nucleotide sequence ID" value="NZ_JAAZKZ010000157.1"/>
</dbReference>
<evidence type="ECO:0000259" key="3">
    <source>
        <dbReference type="Pfam" id="PF14285"/>
    </source>
</evidence>
<dbReference type="Proteomes" id="UP000250223">
    <property type="component" value="Unassembled WGS sequence"/>
</dbReference>
<name>A0A2X2Y7U8_CLOCO</name>
<feature type="compositionally biased region" description="Basic and acidic residues" evidence="1">
    <location>
        <begin position="266"/>
        <end position="296"/>
    </location>
</feature>
<sequence>MVDRNNFIKNSLDNELKDIYVTEDLKLRTLSRIKKEDNNVVKPFKKPFRRKSKFSYASMRGLALVSSILIMFFTFSFFKYSKFMNSGSLGKNTDNNEKNIVLDDNEKVKKPDNLKDKSDTDKKEEIKDIKDEKINEEKLKEDVVDNSKNNSNTNEVDNSPTNKENKKPIKNEKNPNKEKPKNNEEKEKPKLTEKEMLARAEKLWGGKINLPSYIPKGYDVANIDMETAYGSKVLKITYKNPNSDNFLELKVLEGDKTAFENGDGSKNPKEDEKNKDNNQDVPKDNVDKPTPTEEIKSINSNKNGVEYNIEGNIPTKTLEKIAESIE</sequence>
<feature type="compositionally biased region" description="Polar residues" evidence="1">
    <location>
        <begin position="146"/>
        <end position="159"/>
    </location>
</feature>
<keyword evidence="2" id="KW-0472">Membrane</keyword>
<feature type="transmembrane region" description="Helical" evidence="2">
    <location>
        <begin position="54"/>
        <end position="78"/>
    </location>
</feature>
<keyword evidence="2" id="KW-1133">Transmembrane helix</keyword>
<evidence type="ECO:0000313" key="5">
    <source>
        <dbReference type="Proteomes" id="UP000250223"/>
    </source>
</evidence>
<evidence type="ECO:0000256" key="1">
    <source>
        <dbReference type="SAM" id="MobiDB-lite"/>
    </source>
</evidence>
<feature type="compositionally biased region" description="Basic and acidic residues" evidence="1">
    <location>
        <begin position="163"/>
        <end position="194"/>
    </location>
</feature>
<feature type="region of interest" description="Disordered" evidence="1">
    <location>
        <begin position="256"/>
        <end position="308"/>
    </location>
</feature>
<organism evidence="4 5">
    <name type="scientific">Clostridium cochlearium</name>
    <dbReference type="NCBI Taxonomy" id="1494"/>
    <lineage>
        <taxon>Bacteria</taxon>
        <taxon>Bacillati</taxon>
        <taxon>Bacillota</taxon>
        <taxon>Clostridia</taxon>
        <taxon>Eubacteriales</taxon>
        <taxon>Clostridiaceae</taxon>
        <taxon>Clostridium</taxon>
    </lineage>
</organism>
<accession>A0A2X2Y7U8</accession>
<protein>
    <recommendedName>
        <fullName evidence="3">DUF4367 domain-containing protein</fullName>
    </recommendedName>
</protein>
<dbReference type="EMBL" id="UAWC01000013">
    <property type="protein sequence ID" value="SQB34580.1"/>
    <property type="molecule type" value="Genomic_DNA"/>
</dbReference>
<feature type="region of interest" description="Disordered" evidence="1">
    <location>
        <begin position="137"/>
        <end position="194"/>
    </location>
</feature>
<dbReference type="InterPro" id="IPR025377">
    <property type="entry name" value="DUF4367"/>
</dbReference>
<evidence type="ECO:0000256" key="2">
    <source>
        <dbReference type="SAM" id="Phobius"/>
    </source>
</evidence>
<keyword evidence="2" id="KW-0812">Transmembrane</keyword>
<evidence type="ECO:0000313" key="4">
    <source>
        <dbReference type="EMBL" id="SQB34580.1"/>
    </source>
</evidence>
<feature type="domain" description="DUF4367" evidence="3">
    <location>
        <begin position="211"/>
        <end position="325"/>
    </location>
</feature>
<proteinExistence type="predicted"/>
<reference evidence="4 5" key="1">
    <citation type="submission" date="2018-06" db="EMBL/GenBank/DDBJ databases">
        <authorList>
            <consortium name="Pathogen Informatics"/>
            <person name="Doyle S."/>
        </authorList>
    </citation>
    <scope>NUCLEOTIDE SEQUENCE [LARGE SCALE GENOMIC DNA]</scope>
    <source>
        <strain evidence="4 5">NCTC13028</strain>
    </source>
</reference>
<gene>
    <name evidence="4" type="ORF">NCTC13028_01495</name>
</gene>
<feature type="compositionally biased region" description="Basic and acidic residues" evidence="1">
    <location>
        <begin position="94"/>
        <end position="124"/>
    </location>
</feature>
<dbReference type="Pfam" id="PF14285">
    <property type="entry name" value="DUF4367"/>
    <property type="match status" value="1"/>
</dbReference>
<dbReference type="AlphaFoldDB" id="A0A2X2Y7U8"/>
<feature type="region of interest" description="Disordered" evidence="1">
    <location>
        <begin position="88"/>
        <end position="124"/>
    </location>
</feature>